<organism evidence="1 2">
    <name type="scientific">Eumeta variegata</name>
    <name type="common">Bagworm moth</name>
    <name type="synonym">Eumeta japonica</name>
    <dbReference type="NCBI Taxonomy" id="151549"/>
    <lineage>
        <taxon>Eukaryota</taxon>
        <taxon>Metazoa</taxon>
        <taxon>Ecdysozoa</taxon>
        <taxon>Arthropoda</taxon>
        <taxon>Hexapoda</taxon>
        <taxon>Insecta</taxon>
        <taxon>Pterygota</taxon>
        <taxon>Neoptera</taxon>
        <taxon>Endopterygota</taxon>
        <taxon>Lepidoptera</taxon>
        <taxon>Glossata</taxon>
        <taxon>Ditrysia</taxon>
        <taxon>Tineoidea</taxon>
        <taxon>Psychidae</taxon>
        <taxon>Oiketicinae</taxon>
        <taxon>Eumeta</taxon>
    </lineage>
</organism>
<dbReference type="EMBL" id="BGZK01000689">
    <property type="protein sequence ID" value="GBP56330.1"/>
    <property type="molecule type" value="Genomic_DNA"/>
</dbReference>
<name>A0A4C1WZQ1_EUMVA</name>
<reference evidence="1 2" key="1">
    <citation type="journal article" date="2019" name="Commun. Biol.">
        <title>The bagworm genome reveals a unique fibroin gene that provides high tensile strength.</title>
        <authorList>
            <person name="Kono N."/>
            <person name="Nakamura H."/>
            <person name="Ohtoshi R."/>
            <person name="Tomita M."/>
            <person name="Numata K."/>
            <person name="Arakawa K."/>
        </authorList>
    </citation>
    <scope>NUCLEOTIDE SEQUENCE [LARGE SCALE GENOMIC DNA]</scope>
</reference>
<dbReference type="Proteomes" id="UP000299102">
    <property type="component" value="Unassembled WGS sequence"/>
</dbReference>
<accession>A0A4C1WZQ1</accession>
<gene>
    <name evidence="1" type="ORF">EVAR_28910_1</name>
</gene>
<sequence>MKMLDVLQKHLQMLDVATIFLQHEATREEIASAGNKFLVSLYDGGVTSTLHTLRYKIFVRSAANVKIHGACPPPTEEAAAQHAYRTYHQVQKWVGVDKDPINREWTSN</sequence>
<protein>
    <submittedName>
        <fullName evidence="1">Uncharacterized protein</fullName>
    </submittedName>
</protein>
<keyword evidence="2" id="KW-1185">Reference proteome</keyword>
<dbReference type="AlphaFoldDB" id="A0A4C1WZQ1"/>
<comment type="caution">
    <text evidence="1">The sequence shown here is derived from an EMBL/GenBank/DDBJ whole genome shotgun (WGS) entry which is preliminary data.</text>
</comment>
<dbReference type="OrthoDB" id="8195485at2759"/>
<evidence type="ECO:0000313" key="2">
    <source>
        <dbReference type="Proteomes" id="UP000299102"/>
    </source>
</evidence>
<evidence type="ECO:0000313" key="1">
    <source>
        <dbReference type="EMBL" id="GBP56330.1"/>
    </source>
</evidence>
<proteinExistence type="predicted"/>